<feature type="coiled-coil region" evidence="1">
    <location>
        <begin position="48"/>
        <end position="195"/>
    </location>
</feature>
<evidence type="ECO:0000313" key="5">
    <source>
        <dbReference type="EMBL" id="KAL2517414.1"/>
    </source>
</evidence>
<name>A0ABD1TXF9_9LAMI</name>
<keyword evidence="1" id="KW-0175">Coiled coil</keyword>
<protein>
    <submittedName>
        <fullName evidence="5">Myosin heavy chain-related</fullName>
    </submittedName>
</protein>
<dbReference type="Gene3D" id="1.20.5.1230">
    <property type="entry name" value="Apolipoprotein A-I"/>
    <property type="match status" value="1"/>
</dbReference>
<dbReference type="SUPFAM" id="SSF58113">
    <property type="entry name" value="Apolipoprotein A-I"/>
    <property type="match status" value="1"/>
</dbReference>
<dbReference type="PANTHER" id="PTHR34360:SF1">
    <property type="entry name" value="OS08G0519400 PROTEIN"/>
    <property type="match status" value="1"/>
</dbReference>
<dbReference type="PANTHER" id="PTHR34360">
    <property type="entry name" value="OS08G0519400 PROTEIN"/>
    <property type="match status" value="1"/>
</dbReference>
<keyword evidence="3" id="KW-0472">Membrane</keyword>
<gene>
    <name evidence="5" type="ORF">Adt_13661</name>
</gene>
<evidence type="ECO:0000256" key="2">
    <source>
        <dbReference type="SAM" id="MobiDB-lite"/>
    </source>
</evidence>
<feature type="region of interest" description="Disordered" evidence="2">
    <location>
        <begin position="428"/>
        <end position="447"/>
    </location>
</feature>
<dbReference type="Proteomes" id="UP001604336">
    <property type="component" value="Unassembled WGS sequence"/>
</dbReference>
<keyword evidence="4" id="KW-0732">Signal</keyword>
<proteinExistence type="predicted"/>
<evidence type="ECO:0000256" key="4">
    <source>
        <dbReference type="SAM" id="SignalP"/>
    </source>
</evidence>
<accession>A0ABD1TXF9</accession>
<comment type="caution">
    <text evidence="5">The sequence shown here is derived from an EMBL/GenBank/DDBJ whole genome shotgun (WGS) entry which is preliminary data.</text>
</comment>
<evidence type="ECO:0000256" key="3">
    <source>
        <dbReference type="SAM" id="Phobius"/>
    </source>
</evidence>
<organism evidence="5 6">
    <name type="scientific">Abeliophyllum distichum</name>
    <dbReference type="NCBI Taxonomy" id="126358"/>
    <lineage>
        <taxon>Eukaryota</taxon>
        <taxon>Viridiplantae</taxon>
        <taxon>Streptophyta</taxon>
        <taxon>Embryophyta</taxon>
        <taxon>Tracheophyta</taxon>
        <taxon>Spermatophyta</taxon>
        <taxon>Magnoliopsida</taxon>
        <taxon>eudicotyledons</taxon>
        <taxon>Gunneridae</taxon>
        <taxon>Pentapetalae</taxon>
        <taxon>asterids</taxon>
        <taxon>lamiids</taxon>
        <taxon>Lamiales</taxon>
        <taxon>Oleaceae</taxon>
        <taxon>Forsythieae</taxon>
        <taxon>Abeliophyllum</taxon>
    </lineage>
</organism>
<evidence type="ECO:0000313" key="6">
    <source>
        <dbReference type="Proteomes" id="UP001604336"/>
    </source>
</evidence>
<dbReference type="AlphaFoldDB" id="A0ABD1TXF9"/>
<keyword evidence="3" id="KW-0812">Transmembrane</keyword>
<reference evidence="6" key="1">
    <citation type="submission" date="2024-07" db="EMBL/GenBank/DDBJ databases">
        <title>Two chromosome-level genome assemblies of Korean endemic species Abeliophyllum distichum and Forsythia ovata (Oleaceae).</title>
        <authorList>
            <person name="Jang H."/>
        </authorList>
    </citation>
    <scope>NUCLEOTIDE SEQUENCE [LARGE SCALE GENOMIC DNA]</scope>
</reference>
<sequence length="562" mass="63682">MAALKLFIFTIFLSLILTHIRAGADAPISVVDDEVQVPRSDGSDSVLIEQLKSKIHNLESHIEEKTQEVKGKDEVIAAKEKIIKDKSKSITSLQNEIGSLRKKGTLAAEEEVGKAHARAGELEKQVEKLKTDIELKNKEKEGFEARANEAVKKTVELNAKVESLQKVIDEQKTKLRKTERALQIAEEELMKAKSESISRTKELMEVHGAWLPPWLAVHFIQYKSLLEKNWNVHGRPALELAMQKAIEKKAQVEAWALPHVETMKTKWVPAIKEQWITVKTNAEPHVRMLTTKTFEIYEVSKNTVTPHIIRVQELVYPYFQELRKFSKPYIDQVATAARPHVDKIRTTLKPYTQEVVHVYGKSLESATVYHHQVQDSLHEKLKSHELTRPLATKELVWFVASAVLAVPIIILFKICSAVFCKKAKKPIRNGNPNHSRRKGKRGHPDNKVRRNAKQLYVEYTARFSLVDPSLVGLEPVDDIGANSSVLWVSGACWESNQLGQSWNGKGITTHVQWDNCDVLCGFGLFHWCLGLQKLSFMKPTVAGNVFANSITFVKEGHGKRKF</sequence>
<feature type="transmembrane region" description="Helical" evidence="3">
    <location>
        <begin position="395"/>
        <end position="419"/>
    </location>
</feature>
<dbReference type="Gene3D" id="1.10.287.1490">
    <property type="match status" value="1"/>
</dbReference>
<feature type="chain" id="PRO_5044750372" evidence="4">
    <location>
        <begin position="23"/>
        <end position="562"/>
    </location>
</feature>
<feature type="signal peptide" evidence="4">
    <location>
        <begin position="1"/>
        <end position="22"/>
    </location>
</feature>
<evidence type="ECO:0000256" key="1">
    <source>
        <dbReference type="SAM" id="Coils"/>
    </source>
</evidence>
<dbReference type="EMBL" id="JBFOLK010000004">
    <property type="protein sequence ID" value="KAL2517414.1"/>
    <property type="molecule type" value="Genomic_DNA"/>
</dbReference>
<keyword evidence="3" id="KW-1133">Transmembrane helix</keyword>
<keyword evidence="6" id="KW-1185">Reference proteome</keyword>